<evidence type="ECO:0000313" key="1">
    <source>
        <dbReference type="EMBL" id="KAI5651288.1"/>
    </source>
</evidence>
<proteinExistence type="predicted"/>
<accession>A0ACB9ZUK9</accession>
<organism evidence="1 2">
    <name type="scientific">Catharanthus roseus</name>
    <name type="common">Madagascar periwinkle</name>
    <name type="synonym">Vinca rosea</name>
    <dbReference type="NCBI Taxonomy" id="4058"/>
    <lineage>
        <taxon>Eukaryota</taxon>
        <taxon>Viridiplantae</taxon>
        <taxon>Streptophyta</taxon>
        <taxon>Embryophyta</taxon>
        <taxon>Tracheophyta</taxon>
        <taxon>Spermatophyta</taxon>
        <taxon>Magnoliopsida</taxon>
        <taxon>eudicotyledons</taxon>
        <taxon>Gunneridae</taxon>
        <taxon>Pentapetalae</taxon>
        <taxon>asterids</taxon>
        <taxon>lamiids</taxon>
        <taxon>Gentianales</taxon>
        <taxon>Apocynaceae</taxon>
        <taxon>Rauvolfioideae</taxon>
        <taxon>Vinceae</taxon>
        <taxon>Catharanthinae</taxon>
        <taxon>Catharanthus</taxon>
    </lineage>
</organism>
<gene>
    <name evidence="1" type="ORF">M9H77_37293</name>
</gene>
<reference evidence="2" key="1">
    <citation type="journal article" date="2023" name="Nat. Plants">
        <title>Single-cell RNA sequencing provides a high-resolution roadmap for understanding the multicellular compartmentation of specialized metabolism.</title>
        <authorList>
            <person name="Sun S."/>
            <person name="Shen X."/>
            <person name="Li Y."/>
            <person name="Li Y."/>
            <person name="Wang S."/>
            <person name="Li R."/>
            <person name="Zhang H."/>
            <person name="Shen G."/>
            <person name="Guo B."/>
            <person name="Wei J."/>
            <person name="Xu J."/>
            <person name="St-Pierre B."/>
            <person name="Chen S."/>
            <person name="Sun C."/>
        </authorList>
    </citation>
    <scope>NUCLEOTIDE SEQUENCE [LARGE SCALE GENOMIC DNA]</scope>
</reference>
<keyword evidence="2" id="KW-1185">Reference proteome</keyword>
<dbReference type="EMBL" id="CM044708">
    <property type="protein sequence ID" value="KAI5651288.1"/>
    <property type="molecule type" value="Genomic_DNA"/>
</dbReference>
<dbReference type="Proteomes" id="UP001060085">
    <property type="component" value="Linkage Group LG08"/>
</dbReference>
<protein>
    <submittedName>
        <fullName evidence="1">Uncharacterized protein</fullName>
    </submittedName>
</protein>
<name>A0ACB9ZUK9_CATRO</name>
<comment type="caution">
    <text evidence="1">The sequence shown here is derived from an EMBL/GenBank/DDBJ whole genome shotgun (WGS) entry which is preliminary data.</text>
</comment>
<sequence length="173" mass="18961">MILLQSPSKYLLQILTTRVQNEKGFLLGRIRIDFTTSPGFGPCLIMGCERLGLNLPSCLKVRIYQFGLSTIVGLASLDKGVEMDCHWIEFGDVRYHIQASMKNPNLLFMSLSLPTPPSEAVSFGGLPPGAIEAIKVAYGVVAQILDPPRDGFNLTMKLNLSKLPPDEGSTSFF</sequence>
<evidence type="ECO:0000313" key="2">
    <source>
        <dbReference type="Proteomes" id="UP001060085"/>
    </source>
</evidence>